<accession>A0AAV4MBD5</accession>
<dbReference type="EMBL" id="BPLR01002019">
    <property type="protein sequence ID" value="GIX69135.1"/>
    <property type="molecule type" value="Genomic_DNA"/>
</dbReference>
<evidence type="ECO:0000313" key="2">
    <source>
        <dbReference type="Proteomes" id="UP001054945"/>
    </source>
</evidence>
<comment type="caution">
    <text evidence="1">The sequence shown here is derived from an EMBL/GenBank/DDBJ whole genome shotgun (WGS) entry which is preliminary data.</text>
</comment>
<proteinExistence type="predicted"/>
<dbReference type="SUPFAM" id="SSF49599">
    <property type="entry name" value="TRAF domain-like"/>
    <property type="match status" value="1"/>
</dbReference>
<organism evidence="1 2">
    <name type="scientific">Caerostris extrusa</name>
    <name type="common">Bark spider</name>
    <name type="synonym">Caerostris bankana</name>
    <dbReference type="NCBI Taxonomy" id="172846"/>
    <lineage>
        <taxon>Eukaryota</taxon>
        <taxon>Metazoa</taxon>
        <taxon>Ecdysozoa</taxon>
        <taxon>Arthropoda</taxon>
        <taxon>Chelicerata</taxon>
        <taxon>Arachnida</taxon>
        <taxon>Araneae</taxon>
        <taxon>Araneomorphae</taxon>
        <taxon>Entelegynae</taxon>
        <taxon>Araneoidea</taxon>
        <taxon>Araneidae</taxon>
        <taxon>Caerostris</taxon>
    </lineage>
</organism>
<dbReference type="Proteomes" id="UP001054945">
    <property type="component" value="Unassembled WGS sequence"/>
</dbReference>
<protein>
    <recommendedName>
        <fullName evidence="3">MATH domain-containing protein</fullName>
    </recommendedName>
</protein>
<evidence type="ECO:0000313" key="1">
    <source>
        <dbReference type="EMBL" id="GIX69135.1"/>
    </source>
</evidence>
<name>A0AAV4MBD5_CAEEX</name>
<evidence type="ECO:0008006" key="3">
    <source>
        <dbReference type="Google" id="ProtNLM"/>
    </source>
</evidence>
<dbReference type="AlphaFoldDB" id="A0AAV4MBD5"/>
<keyword evidence="2" id="KW-1185">Reference proteome</keyword>
<gene>
    <name evidence="1" type="ORF">CEXT_143161</name>
</gene>
<sequence length="115" mass="13017">MASNNNSERKGFNITWIIKNIKYSTQNDGEILTSPSFIVDTIRKTKWSLFLYPCFHKGTLEDVILFGLRRMPDCKGPPSIKIDIEYALLTADGSVGLGLRRMPDCKGPPKNQNRL</sequence>
<reference evidence="1 2" key="1">
    <citation type="submission" date="2021-06" db="EMBL/GenBank/DDBJ databases">
        <title>Caerostris extrusa draft genome.</title>
        <authorList>
            <person name="Kono N."/>
            <person name="Arakawa K."/>
        </authorList>
    </citation>
    <scope>NUCLEOTIDE SEQUENCE [LARGE SCALE GENOMIC DNA]</scope>
</reference>